<dbReference type="EMBL" id="SNZH01000002">
    <property type="protein sequence ID" value="TDR47488.1"/>
    <property type="molecule type" value="Genomic_DNA"/>
</dbReference>
<gene>
    <name evidence="1" type="ORF">DFR29_102148</name>
</gene>
<dbReference type="Proteomes" id="UP000295293">
    <property type="component" value="Unassembled WGS sequence"/>
</dbReference>
<keyword evidence="2" id="KW-1185">Reference proteome</keyword>
<organism evidence="1 2">
    <name type="scientific">Tahibacter aquaticus</name>
    <dbReference type="NCBI Taxonomy" id="520092"/>
    <lineage>
        <taxon>Bacteria</taxon>
        <taxon>Pseudomonadati</taxon>
        <taxon>Pseudomonadota</taxon>
        <taxon>Gammaproteobacteria</taxon>
        <taxon>Lysobacterales</taxon>
        <taxon>Rhodanobacteraceae</taxon>
        <taxon>Tahibacter</taxon>
    </lineage>
</organism>
<dbReference type="RefSeq" id="WP_133817209.1">
    <property type="nucleotide sequence ID" value="NZ_SNZH01000002.1"/>
</dbReference>
<proteinExistence type="predicted"/>
<name>A0A4R6Z6T3_9GAMM</name>
<reference evidence="1 2" key="1">
    <citation type="submission" date="2019-03" db="EMBL/GenBank/DDBJ databases">
        <title>Genomic Encyclopedia of Type Strains, Phase IV (KMG-IV): sequencing the most valuable type-strain genomes for metagenomic binning, comparative biology and taxonomic classification.</title>
        <authorList>
            <person name="Goeker M."/>
        </authorList>
    </citation>
    <scope>NUCLEOTIDE SEQUENCE [LARGE SCALE GENOMIC DNA]</scope>
    <source>
        <strain evidence="1 2">DSM 21667</strain>
    </source>
</reference>
<accession>A0A4R6Z6T3</accession>
<protein>
    <submittedName>
        <fullName evidence="1">Uncharacterized protein</fullName>
    </submittedName>
</protein>
<dbReference type="AlphaFoldDB" id="A0A4R6Z6T3"/>
<evidence type="ECO:0000313" key="1">
    <source>
        <dbReference type="EMBL" id="TDR47488.1"/>
    </source>
</evidence>
<dbReference type="OrthoDB" id="292792at2"/>
<comment type="caution">
    <text evidence="1">The sequence shown here is derived from an EMBL/GenBank/DDBJ whole genome shotgun (WGS) entry which is preliminary data.</text>
</comment>
<evidence type="ECO:0000313" key="2">
    <source>
        <dbReference type="Proteomes" id="UP000295293"/>
    </source>
</evidence>
<sequence>MDSRVRARAAAAADDPLLARRGEYEDRLGHYLSMHPRAMAVSRAMAAACGRYLREKSRRSGSAAAARRTQYAQLVKVMKPILLPFAGRLRNVGEWMRALDGEGNIREVLGTAWLFYRNVLAEDLVGPAALPDQALDIAAAAGFDVALLGQWTANAVAHAQAERGVSALPLLDSKMDLFRMPWHRANRLHQETCVIASWPPPTSRFWSQQTRAEFVRHGGVFSEPEKTYSSPAGKDKVPWLDARRYCGPDASHALVTDAARRRIPMRTGVSRASMQLMYCGRLANIGDEVSLRLAVMGYLLPVRAHSLYEIAIGSSAESVALEDIRYDAALLDGVDLGSVAAHCGDFPAQGETG</sequence>